<comment type="caution">
    <text evidence="7">The sequence shown here is derived from an EMBL/GenBank/DDBJ whole genome shotgun (WGS) entry which is preliminary data.</text>
</comment>
<evidence type="ECO:0000256" key="2">
    <source>
        <dbReference type="ARBA" id="ARBA00022691"/>
    </source>
</evidence>
<dbReference type="PROSITE" id="PS51918">
    <property type="entry name" value="RADICAL_SAM"/>
    <property type="match status" value="1"/>
</dbReference>
<dbReference type="SMART" id="SM00729">
    <property type="entry name" value="Elp3"/>
    <property type="match status" value="1"/>
</dbReference>
<evidence type="ECO:0000256" key="4">
    <source>
        <dbReference type="ARBA" id="ARBA00023004"/>
    </source>
</evidence>
<dbReference type="InterPro" id="IPR051198">
    <property type="entry name" value="BchE-like"/>
</dbReference>
<sequence>MRYEGVVYRPPSEANSLIVQVTIGCAHNKCTFCGMYKGKKFRIRKIEEILEDLIQARNYYSRVEKIFLADGDALCLKTEDLKQILYKIRELFPECNRIGIYATPKDVLNKSLEELIELRDLGLGIIYMGLESGSEKILKEINKGVTKEEMIMAGKKVKESKIPLSMTLISGLGGKENWKKHALESAEVISTIDPDYLGLLTLMIEDGTELRDKLSKDEFSLLNPKEIMLETKTMLQNTYVTNCIFRSNHASNYVALKGTLPQDKEILLNKIYEILTTEYNYKDENFRIL</sequence>
<evidence type="ECO:0000256" key="5">
    <source>
        <dbReference type="ARBA" id="ARBA00023014"/>
    </source>
</evidence>
<comment type="cofactor">
    <cofactor evidence="1">
        <name>[4Fe-4S] cluster</name>
        <dbReference type="ChEBI" id="CHEBI:49883"/>
    </cofactor>
</comment>
<evidence type="ECO:0000259" key="6">
    <source>
        <dbReference type="PROSITE" id="PS51918"/>
    </source>
</evidence>
<dbReference type="Proteomes" id="UP000726170">
    <property type="component" value="Unassembled WGS sequence"/>
</dbReference>
<dbReference type="SFLD" id="SFLDG01095">
    <property type="entry name" value="Uncharacterised_Radical_SAM_Su"/>
    <property type="match status" value="1"/>
</dbReference>
<organism evidence="7 8">
    <name type="scientific">Clostridium mobile</name>
    <dbReference type="NCBI Taxonomy" id="2841512"/>
    <lineage>
        <taxon>Bacteria</taxon>
        <taxon>Bacillati</taxon>
        <taxon>Bacillota</taxon>
        <taxon>Clostridia</taxon>
        <taxon>Eubacteriales</taxon>
        <taxon>Clostridiaceae</taxon>
        <taxon>Clostridium</taxon>
    </lineage>
</organism>
<reference evidence="7 8" key="1">
    <citation type="submission" date="2021-06" db="EMBL/GenBank/DDBJ databases">
        <authorList>
            <person name="Sun Q."/>
            <person name="Li D."/>
        </authorList>
    </citation>
    <scope>NUCLEOTIDE SEQUENCE [LARGE SCALE GENOMIC DNA]</scope>
    <source>
        <strain evidence="7 8">MSJ-11</strain>
    </source>
</reference>
<keyword evidence="8" id="KW-1185">Reference proteome</keyword>
<dbReference type="PANTHER" id="PTHR43409">
    <property type="entry name" value="ANAEROBIC MAGNESIUM-PROTOPORPHYRIN IX MONOMETHYL ESTER CYCLASE-RELATED"/>
    <property type="match status" value="1"/>
</dbReference>
<dbReference type="PROSITE" id="PS51257">
    <property type="entry name" value="PROKAR_LIPOPROTEIN"/>
    <property type="match status" value="1"/>
</dbReference>
<dbReference type="PANTHER" id="PTHR43409:SF4">
    <property type="entry name" value="RADICAL SAM SUPERFAMILY PROTEIN"/>
    <property type="match status" value="1"/>
</dbReference>
<dbReference type="InterPro" id="IPR007197">
    <property type="entry name" value="rSAM"/>
</dbReference>
<keyword evidence="4" id="KW-0408">Iron</keyword>
<keyword evidence="3" id="KW-0479">Metal-binding</keyword>
<dbReference type="InterPro" id="IPR006638">
    <property type="entry name" value="Elp3/MiaA/NifB-like_rSAM"/>
</dbReference>
<dbReference type="SFLD" id="SFLDS00029">
    <property type="entry name" value="Radical_SAM"/>
    <property type="match status" value="1"/>
</dbReference>
<protein>
    <submittedName>
        <fullName evidence="7">B12-binding domain-containing radical SAM protein</fullName>
    </submittedName>
</protein>
<proteinExistence type="predicted"/>
<dbReference type="Pfam" id="PF04055">
    <property type="entry name" value="Radical_SAM"/>
    <property type="match status" value="1"/>
</dbReference>
<accession>A0ABS6EHQ6</accession>
<dbReference type="CDD" id="cd01335">
    <property type="entry name" value="Radical_SAM"/>
    <property type="match status" value="1"/>
</dbReference>
<evidence type="ECO:0000313" key="8">
    <source>
        <dbReference type="Proteomes" id="UP000726170"/>
    </source>
</evidence>
<evidence type="ECO:0000256" key="1">
    <source>
        <dbReference type="ARBA" id="ARBA00001966"/>
    </source>
</evidence>
<evidence type="ECO:0000256" key="3">
    <source>
        <dbReference type="ARBA" id="ARBA00022723"/>
    </source>
</evidence>
<gene>
    <name evidence="7" type="ORF">KQI86_10600</name>
</gene>
<evidence type="ECO:0000313" key="7">
    <source>
        <dbReference type="EMBL" id="MBU5484784.1"/>
    </source>
</evidence>
<dbReference type="SFLD" id="SFLDG01082">
    <property type="entry name" value="B12-binding_domain_containing"/>
    <property type="match status" value="1"/>
</dbReference>
<keyword evidence="5" id="KW-0411">Iron-sulfur</keyword>
<feature type="domain" description="Radical SAM core" evidence="6">
    <location>
        <begin position="9"/>
        <end position="246"/>
    </location>
</feature>
<name>A0ABS6EHQ6_9CLOT</name>
<dbReference type="EMBL" id="JAHLQF010000002">
    <property type="protein sequence ID" value="MBU5484784.1"/>
    <property type="molecule type" value="Genomic_DNA"/>
</dbReference>
<dbReference type="RefSeq" id="WP_216439240.1">
    <property type="nucleotide sequence ID" value="NZ_JAHLQF010000002.1"/>
</dbReference>
<keyword evidence="2" id="KW-0949">S-adenosyl-L-methionine</keyword>